<dbReference type="AlphaFoldDB" id="A0A228HTP1"/>
<dbReference type="Proteomes" id="UP000214600">
    <property type="component" value="Unassembled WGS sequence"/>
</dbReference>
<sequence length="224" mass="25798">MEPVGIYASVAISNEQLIRFYEDWGDALIDDVRCIFGKKPGLQRDSSGGFMDPATGHYHNPGNKLVIRYDEATETLFYYYQLELRDPDSMAEVPSFCAFTRIAGYRDRAGVDYVAFSPSAPNFLIDSLWRAYQFTRDGLSAIAIDALPPDRQRELDVLSWRYYWGPIEAMFERMDRREDVSYFSNFFPENCFDPPLLSLLGVEKPAYDSRMMPAPYPPSRLEMP</sequence>
<reference evidence="1 2" key="2">
    <citation type="submission" date="2017-08" db="EMBL/GenBank/DDBJ databases">
        <title>WGS of novel Burkholderia cepaca complex species.</title>
        <authorList>
            <person name="Lipuma J."/>
            <person name="Spilker T."/>
        </authorList>
    </citation>
    <scope>NUCLEOTIDE SEQUENCE [LARGE SCALE GENOMIC DNA]</scope>
    <source>
        <strain evidence="1 2">AU17325</strain>
    </source>
</reference>
<evidence type="ECO:0000313" key="1">
    <source>
        <dbReference type="EMBL" id="OXI33563.1"/>
    </source>
</evidence>
<dbReference type="OrthoDB" id="9156019at2"/>
<dbReference type="RefSeq" id="WP_089454181.1">
    <property type="nucleotide sequence ID" value="NZ_NKFA01000032.1"/>
</dbReference>
<proteinExistence type="predicted"/>
<comment type="caution">
    <text evidence="1">The sequence shown here is derived from an EMBL/GenBank/DDBJ whole genome shotgun (WGS) entry which is preliminary data.</text>
</comment>
<evidence type="ECO:0000313" key="2">
    <source>
        <dbReference type="Proteomes" id="UP000214600"/>
    </source>
</evidence>
<reference evidence="2" key="1">
    <citation type="submission" date="2017-06" db="EMBL/GenBank/DDBJ databases">
        <authorList>
            <person name="LiPuma J."/>
            <person name="Spilker T."/>
        </authorList>
    </citation>
    <scope>NUCLEOTIDE SEQUENCE [LARGE SCALE GENOMIC DNA]</scope>
    <source>
        <strain evidence="2">AU17325</strain>
    </source>
</reference>
<organism evidence="1 2">
    <name type="scientific">Burkholderia aenigmatica</name>
    <dbReference type="NCBI Taxonomy" id="2015348"/>
    <lineage>
        <taxon>Bacteria</taxon>
        <taxon>Pseudomonadati</taxon>
        <taxon>Pseudomonadota</taxon>
        <taxon>Betaproteobacteria</taxon>
        <taxon>Burkholderiales</taxon>
        <taxon>Burkholderiaceae</taxon>
        <taxon>Burkholderia</taxon>
        <taxon>Burkholderia cepacia complex</taxon>
    </lineage>
</organism>
<gene>
    <name evidence="1" type="ORF">CFB84_38190</name>
</gene>
<accession>A0A228HTP1</accession>
<protein>
    <submittedName>
        <fullName evidence="1">Uncharacterized protein</fullName>
    </submittedName>
</protein>
<dbReference type="EMBL" id="NKFA01000032">
    <property type="protein sequence ID" value="OXI33563.1"/>
    <property type="molecule type" value="Genomic_DNA"/>
</dbReference>
<name>A0A228HTP1_9BURK</name>